<dbReference type="InterPro" id="IPR001245">
    <property type="entry name" value="Ser-Thr/Tyr_kinase_cat_dom"/>
</dbReference>
<dbReference type="InterPro" id="IPR000719">
    <property type="entry name" value="Prot_kinase_dom"/>
</dbReference>
<evidence type="ECO:0000256" key="1">
    <source>
        <dbReference type="ARBA" id="ARBA00004167"/>
    </source>
</evidence>
<comment type="caution">
    <text evidence="12">The sequence shown here is derived from an EMBL/GenBank/DDBJ whole genome shotgun (WGS) entry which is preliminary data.</text>
</comment>
<name>A0A8J2LEC7_9HEXA</name>
<dbReference type="PROSITE" id="PS00109">
    <property type="entry name" value="PROTEIN_KINASE_TYR"/>
    <property type="match status" value="1"/>
</dbReference>
<dbReference type="PROSITE" id="PS00107">
    <property type="entry name" value="PROTEIN_KINASE_ATP"/>
    <property type="match status" value="1"/>
</dbReference>
<dbReference type="GO" id="GO:0007169">
    <property type="term" value="P:cell surface receptor protein tyrosine kinase signaling pathway"/>
    <property type="evidence" value="ECO:0007669"/>
    <property type="project" value="TreeGrafter"/>
</dbReference>
<evidence type="ECO:0000256" key="2">
    <source>
        <dbReference type="ARBA" id="ARBA00022679"/>
    </source>
</evidence>
<evidence type="ECO:0000256" key="9">
    <source>
        <dbReference type="SAM" id="Phobius"/>
    </source>
</evidence>
<dbReference type="CDD" id="cd00192">
    <property type="entry name" value="PTKc"/>
    <property type="match status" value="1"/>
</dbReference>
<evidence type="ECO:0000256" key="7">
    <source>
        <dbReference type="ARBA" id="ARBA00051243"/>
    </source>
</evidence>
<evidence type="ECO:0000256" key="6">
    <source>
        <dbReference type="ARBA" id="ARBA00023137"/>
    </source>
</evidence>
<keyword evidence="9" id="KW-0812">Transmembrane</keyword>
<dbReference type="PANTHER" id="PTHR24416:SF600">
    <property type="entry name" value="PDGF- AND VEGF-RECEPTOR RELATED, ISOFORM J"/>
    <property type="match status" value="1"/>
</dbReference>
<evidence type="ECO:0000256" key="4">
    <source>
        <dbReference type="ARBA" id="ARBA00022777"/>
    </source>
</evidence>
<evidence type="ECO:0000256" key="3">
    <source>
        <dbReference type="ARBA" id="ARBA00022741"/>
    </source>
</evidence>
<dbReference type="InterPro" id="IPR008266">
    <property type="entry name" value="Tyr_kinase_AS"/>
</dbReference>
<feature type="signal peptide" evidence="10">
    <location>
        <begin position="1"/>
        <end position="23"/>
    </location>
</feature>
<feature type="binding site" evidence="8">
    <location>
        <position position="439"/>
    </location>
    <ligand>
        <name>ATP</name>
        <dbReference type="ChEBI" id="CHEBI:30616"/>
    </ligand>
</feature>
<dbReference type="PANTHER" id="PTHR24416">
    <property type="entry name" value="TYROSINE-PROTEIN KINASE RECEPTOR"/>
    <property type="match status" value="1"/>
</dbReference>
<dbReference type="Pfam" id="PF07714">
    <property type="entry name" value="PK_Tyr_Ser-Thr"/>
    <property type="match status" value="1"/>
</dbReference>
<feature type="domain" description="Protein kinase" evidence="11">
    <location>
        <begin position="403"/>
        <end position="738"/>
    </location>
</feature>
<keyword evidence="5 8" id="KW-0067">ATP-binding</keyword>
<proteinExistence type="predicted"/>
<sequence>MSYGRHFPLNLLLVWIIFQRVHNGFTQTLINYNNITFKTVPRTTTEGLIPCTFEIPAILPQIFLFQNRSVIATSLSPSYNKDNGFTIKLPGKIPLFGIAYECRVFDPSQRTSIRLIPESVTKSDPQDQVEVVLNETLRLRCSTEEASWAPIKILHNFTDVNSASCNNSGQEIECNINAAVDTVGHYHCIQDRGITGNNAVLQTQILSRWTVKTIPERVQVQLNEGPSDIYCNATFEASSLHLEICPCYNSTACDLIERQLNQVTGCKSAQDEGICDIEQQRFASIPKDQLSDLYALRCYARSGKSQVNCNHRVLVFKPPIKTFNILILVILVVTFLLLLAIVLIVVYRQKFLFQKFKVQKLTEAEVEEFINGNLEAIDRNQDINDQAHLLPYNKAFEFPKSNLHFEKQLGAGAYGTVMRARAQGLFDSNGLSILTVAVKTVPPNAEFEYFKALLMELKIMIHIGAHVNVLKFLGAVTEKIQRREVYIIVEFCPFGDLQSYLQKNSGRFVNQIEDDKVDPKIQKNRPKEYANVPEPTAVSTEPNVYLNVGQTAAFFDDYQNVEPEHSDTGVFCTMTLIRWCYQVAKGMEYLDSKKVIHGDLAARNVLLGDGLVAKVADFGLARQVYKNPEYQKTQKQKLPIKWMAPESLTRLVFSSKSDVWSFGITLHEMFTLGQTPYAGMDIGESFLEQLKQGYRMKQAVFCPTEIYKLMLECWCEEPDERLSFQKLGVQFGRLMTALEPNYTEVLNYSPVDAAKGVYENVDFQ</sequence>
<keyword evidence="4" id="KW-0418">Kinase</keyword>
<dbReference type="PROSITE" id="PS50011">
    <property type="entry name" value="PROTEIN_KINASE_DOM"/>
    <property type="match status" value="1"/>
</dbReference>
<protein>
    <recommendedName>
        <fullName evidence="11">Protein kinase domain-containing protein</fullName>
    </recommendedName>
</protein>
<dbReference type="GO" id="GO:0005524">
    <property type="term" value="F:ATP binding"/>
    <property type="evidence" value="ECO:0007669"/>
    <property type="project" value="UniProtKB-UniRule"/>
</dbReference>
<dbReference type="GO" id="GO:0005886">
    <property type="term" value="C:plasma membrane"/>
    <property type="evidence" value="ECO:0007669"/>
    <property type="project" value="TreeGrafter"/>
</dbReference>
<dbReference type="EMBL" id="CAJVCH010570176">
    <property type="protein sequence ID" value="CAG7834287.1"/>
    <property type="molecule type" value="Genomic_DNA"/>
</dbReference>
<dbReference type="Proteomes" id="UP000708208">
    <property type="component" value="Unassembled WGS sequence"/>
</dbReference>
<dbReference type="FunFam" id="3.30.200.20:FF:000586">
    <property type="entry name" value="Receptor protein-tyrosine kinase"/>
    <property type="match status" value="1"/>
</dbReference>
<comment type="catalytic activity">
    <reaction evidence="7">
        <text>L-tyrosyl-[protein] + ATP = O-phospho-L-tyrosyl-[protein] + ADP + H(+)</text>
        <dbReference type="Rhea" id="RHEA:10596"/>
        <dbReference type="Rhea" id="RHEA-COMP:10136"/>
        <dbReference type="Rhea" id="RHEA-COMP:20101"/>
        <dbReference type="ChEBI" id="CHEBI:15378"/>
        <dbReference type="ChEBI" id="CHEBI:30616"/>
        <dbReference type="ChEBI" id="CHEBI:46858"/>
        <dbReference type="ChEBI" id="CHEBI:61978"/>
        <dbReference type="ChEBI" id="CHEBI:456216"/>
        <dbReference type="EC" id="2.7.10.1"/>
    </reaction>
</comment>
<organism evidence="12 13">
    <name type="scientific">Allacma fusca</name>
    <dbReference type="NCBI Taxonomy" id="39272"/>
    <lineage>
        <taxon>Eukaryota</taxon>
        <taxon>Metazoa</taxon>
        <taxon>Ecdysozoa</taxon>
        <taxon>Arthropoda</taxon>
        <taxon>Hexapoda</taxon>
        <taxon>Collembola</taxon>
        <taxon>Symphypleona</taxon>
        <taxon>Sminthuridae</taxon>
        <taxon>Allacma</taxon>
    </lineage>
</organism>
<keyword evidence="2" id="KW-0808">Transferase</keyword>
<evidence type="ECO:0000313" key="12">
    <source>
        <dbReference type="EMBL" id="CAG7834287.1"/>
    </source>
</evidence>
<dbReference type="InterPro" id="IPR050122">
    <property type="entry name" value="RTK"/>
</dbReference>
<dbReference type="GO" id="GO:0004714">
    <property type="term" value="F:transmembrane receptor protein tyrosine kinase activity"/>
    <property type="evidence" value="ECO:0007669"/>
    <property type="project" value="UniProtKB-EC"/>
</dbReference>
<evidence type="ECO:0000256" key="8">
    <source>
        <dbReference type="PROSITE-ProRule" id="PRU10141"/>
    </source>
</evidence>
<evidence type="ECO:0000259" key="11">
    <source>
        <dbReference type="PROSITE" id="PS50011"/>
    </source>
</evidence>
<keyword evidence="13" id="KW-1185">Reference proteome</keyword>
<comment type="subcellular location">
    <subcellularLocation>
        <location evidence="1">Membrane</location>
        <topology evidence="1">Single-pass membrane protein</topology>
    </subcellularLocation>
</comment>
<gene>
    <name evidence="12" type="ORF">AFUS01_LOCUS43809</name>
</gene>
<reference evidence="12" key="1">
    <citation type="submission" date="2021-06" db="EMBL/GenBank/DDBJ databases">
        <authorList>
            <person name="Hodson N. C."/>
            <person name="Mongue J. A."/>
            <person name="Jaron S. K."/>
        </authorList>
    </citation>
    <scope>NUCLEOTIDE SEQUENCE</scope>
</reference>
<dbReference type="FunFam" id="1.10.510.10:FF:000554">
    <property type="entry name" value="Predicted protein"/>
    <property type="match status" value="1"/>
</dbReference>
<keyword evidence="9" id="KW-0472">Membrane</keyword>
<dbReference type="AlphaFoldDB" id="A0A8J2LEC7"/>
<keyword evidence="3 8" id="KW-0547">Nucleotide-binding</keyword>
<keyword evidence="9" id="KW-1133">Transmembrane helix</keyword>
<evidence type="ECO:0000256" key="10">
    <source>
        <dbReference type="SAM" id="SignalP"/>
    </source>
</evidence>
<feature type="transmembrane region" description="Helical" evidence="9">
    <location>
        <begin position="325"/>
        <end position="347"/>
    </location>
</feature>
<keyword evidence="6" id="KW-0829">Tyrosine-protein kinase</keyword>
<feature type="chain" id="PRO_5035315792" description="Protein kinase domain-containing protein" evidence="10">
    <location>
        <begin position="24"/>
        <end position="764"/>
    </location>
</feature>
<keyword evidence="10" id="KW-0732">Signal</keyword>
<dbReference type="OrthoDB" id="3256376at2759"/>
<dbReference type="PIRSF" id="PIRSF000615">
    <property type="entry name" value="TyrPK_CSF1-R"/>
    <property type="match status" value="1"/>
</dbReference>
<evidence type="ECO:0000256" key="5">
    <source>
        <dbReference type="ARBA" id="ARBA00022840"/>
    </source>
</evidence>
<dbReference type="InterPro" id="IPR017441">
    <property type="entry name" value="Protein_kinase_ATP_BS"/>
</dbReference>
<dbReference type="GO" id="GO:0043235">
    <property type="term" value="C:receptor complex"/>
    <property type="evidence" value="ECO:0007669"/>
    <property type="project" value="TreeGrafter"/>
</dbReference>
<accession>A0A8J2LEC7</accession>
<evidence type="ECO:0000313" key="13">
    <source>
        <dbReference type="Proteomes" id="UP000708208"/>
    </source>
</evidence>